<feature type="transmembrane region" description="Helical" evidence="2">
    <location>
        <begin position="30"/>
        <end position="54"/>
    </location>
</feature>
<feature type="region of interest" description="Disordered" evidence="1">
    <location>
        <begin position="85"/>
        <end position="140"/>
    </location>
</feature>
<evidence type="ECO:0000313" key="6">
    <source>
        <dbReference type="Proteomes" id="UP000292478"/>
    </source>
</evidence>
<feature type="compositionally biased region" description="Basic and acidic residues" evidence="1">
    <location>
        <begin position="122"/>
        <end position="136"/>
    </location>
</feature>
<dbReference type="GO" id="GO:0003824">
    <property type="term" value="F:catalytic activity"/>
    <property type="evidence" value="ECO:0007669"/>
    <property type="project" value="InterPro"/>
</dbReference>
<keyword evidence="2" id="KW-0472">Membrane</keyword>
<keyword evidence="2" id="KW-0812">Transmembrane</keyword>
<dbReference type="EMBL" id="SHTI01000004">
    <property type="protein sequence ID" value="TCF72660.1"/>
    <property type="molecule type" value="Genomic_DNA"/>
</dbReference>
<dbReference type="AlphaFoldDB" id="A0A0M0VL87"/>
<feature type="compositionally biased region" description="Basic and acidic residues" evidence="1">
    <location>
        <begin position="86"/>
        <end position="98"/>
    </location>
</feature>
<dbReference type="RefSeq" id="WP_011068417.1">
    <property type="nucleotide sequence ID" value="NZ_BCYK01000017.1"/>
</dbReference>
<evidence type="ECO:0000313" key="7">
    <source>
        <dbReference type="Proteomes" id="UP000292729"/>
    </source>
</evidence>
<reference evidence="6 7" key="1">
    <citation type="journal article" date="2018" name="Sci. Rep.">
        <title>Genomic diversity and distribution of Bifidobacterium longum subsp. longum across the human lifespan.</title>
        <authorList>
            <person name="Odamaki T."/>
            <person name="Bottacini F."/>
            <person name="Kato K."/>
            <person name="Mitsuyama E."/>
            <person name="Yoshida K."/>
            <person name="Horigome A."/>
            <person name="Xiao J.Z."/>
            <person name="van Sinderen D."/>
        </authorList>
    </citation>
    <scope>NUCLEOTIDE SEQUENCE [LARGE SCALE GENOMIC DNA]</scope>
    <source>
        <strain evidence="4 6">MCC10113</strain>
        <strain evidence="5 7">MCC10119</strain>
    </source>
</reference>
<reference evidence="4" key="2">
    <citation type="submission" date="2019-02" db="EMBL/GenBank/DDBJ databases">
        <authorList>
            <person name="Odamaki T."/>
        </authorList>
    </citation>
    <scope>NUCLEOTIDE SEQUENCE</scope>
    <source>
        <strain evidence="4">MCC10113</strain>
        <strain evidence="5">MCC10119</strain>
    </source>
</reference>
<evidence type="ECO:0000259" key="3">
    <source>
        <dbReference type="Pfam" id="PF03372"/>
    </source>
</evidence>
<keyword evidence="2" id="KW-1133">Transmembrane helix</keyword>
<accession>A0A0M0VL87</accession>
<proteinExistence type="predicted"/>
<dbReference type="InterPro" id="IPR005135">
    <property type="entry name" value="Endo/exonuclease/phosphatase"/>
</dbReference>
<dbReference type="SUPFAM" id="SSF56219">
    <property type="entry name" value="DNase I-like"/>
    <property type="match status" value="1"/>
</dbReference>
<name>A0A0M0VL87_BIFLL</name>
<feature type="domain" description="Endonuclease/exonuclease/phosphatase" evidence="3">
    <location>
        <begin position="146"/>
        <end position="359"/>
    </location>
</feature>
<dbReference type="Proteomes" id="UP000292478">
    <property type="component" value="Unassembled WGS sequence"/>
</dbReference>
<evidence type="ECO:0000256" key="2">
    <source>
        <dbReference type="SAM" id="Phobius"/>
    </source>
</evidence>
<dbReference type="Proteomes" id="UP000292729">
    <property type="component" value="Unassembled WGS sequence"/>
</dbReference>
<evidence type="ECO:0000313" key="4">
    <source>
        <dbReference type="EMBL" id="TCF59987.1"/>
    </source>
</evidence>
<protein>
    <recommendedName>
        <fullName evidence="3">Endonuclease/exonuclease/phosphatase domain-containing protein</fullName>
    </recommendedName>
</protein>
<dbReference type="Gene3D" id="3.60.10.10">
    <property type="entry name" value="Endonuclease/exonuclease/phosphatase"/>
    <property type="match status" value="1"/>
</dbReference>
<dbReference type="InterPro" id="IPR036691">
    <property type="entry name" value="Endo/exonu/phosph_ase_sf"/>
</dbReference>
<gene>
    <name evidence="4" type="ORF">MCC10113_0364</name>
    <name evidence="5" type="ORF">MCC10119_0372</name>
</gene>
<evidence type="ECO:0000313" key="5">
    <source>
        <dbReference type="EMBL" id="TCF72660.1"/>
    </source>
</evidence>
<sequence length="369" mass="40069">MTTILSAVAIIALLWTTLSALPAGLEARMPLPYMIALTPLLCVPLMILAAVAAWQHEWTAMSLLIVVALIASSQRINYWGTSIDPAGKRKESHRETARETTSPTLSKSHNSNTSGTSNTSKEGPETISDGHRETTRETLSPQFSVMTMNCRYGRADAAEIIRNIRERNISVLALQEVTDDLITRLTEADINELLPYHQFGDAKETDNGGFNVIYSRYEPSAAVPNVVSIPAADVPAITLKTSGNRTVTLCSAHPKSPMRGCADWSAGILGLRELARAKSVSNRNIVVVMGDLNSSTDHPSFRALLKSGFKDASLIQAAGPNLTFPSWLKWPRIELDHVLFTPGLKPSGVKSFEVEGTDHLALTATLALR</sequence>
<feature type="compositionally biased region" description="Low complexity" evidence="1">
    <location>
        <begin position="106"/>
        <end position="120"/>
    </location>
</feature>
<dbReference type="Pfam" id="PF03372">
    <property type="entry name" value="Exo_endo_phos"/>
    <property type="match status" value="1"/>
</dbReference>
<evidence type="ECO:0000256" key="1">
    <source>
        <dbReference type="SAM" id="MobiDB-lite"/>
    </source>
</evidence>
<organism evidence="4 6">
    <name type="scientific">Bifidobacterium longum subsp. longum</name>
    <dbReference type="NCBI Taxonomy" id="1679"/>
    <lineage>
        <taxon>Bacteria</taxon>
        <taxon>Bacillati</taxon>
        <taxon>Actinomycetota</taxon>
        <taxon>Actinomycetes</taxon>
        <taxon>Bifidobacteriales</taxon>
        <taxon>Bifidobacteriaceae</taxon>
        <taxon>Bifidobacterium</taxon>
    </lineage>
</organism>
<comment type="caution">
    <text evidence="4">The sequence shown here is derived from an EMBL/GenBank/DDBJ whole genome shotgun (WGS) entry which is preliminary data.</text>
</comment>
<dbReference type="OMA" id="NLTFPRW"/>
<dbReference type="EMBL" id="SHTC01000006">
    <property type="protein sequence ID" value="TCF59987.1"/>
    <property type="molecule type" value="Genomic_DNA"/>
</dbReference>